<dbReference type="PANTHER" id="PTHR43968">
    <property type="match status" value="1"/>
</dbReference>
<dbReference type="Pfam" id="PF13410">
    <property type="entry name" value="GST_C_2"/>
    <property type="match status" value="1"/>
</dbReference>
<dbReference type="GO" id="GO:0005737">
    <property type="term" value="C:cytoplasm"/>
    <property type="evidence" value="ECO:0007669"/>
    <property type="project" value="TreeGrafter"/>
</dbReference>
<dbReference type="PROSITE" id="PS50404">
    <property type="entry name" value="GST_NTER"/>
    <property type="match status" value="1"/>
</dbReference>
<organism evidence="3 4">
    <name type="scientific">Paraburkholderia acidiphila</name>
    <dbReference type="NCBI Taxonomy" id="2571747"/>
    <lineage>
        <taxon>Bacteria</taxon>
        <taxon>Pseudomonadati</taxon>
        <taxon>Pseudomonadota</taxon>
        <taxon>Betaproteobacteria</taxon>
        <taxon>Burkholderiales</taxon>
        <taxon>Burkholderiaceae</taxon>
        <taxon>Paraburkholderia</taxon>
    </lineage>
</organism>
<dbReference type="KEGG" id="pacp:FAZ97_28510"/>
<dbReference type="AlphaFoldDB" id="A0A7Z2GBW9"/>
<dbReference type="SFLD" id="SFLDS00019">
    <property type="entry name" value="Glutathione_Transferase_(cytos"/>
    <property type="match status" value="1"/>
</dbReference>
<reference evidence="3 4" key="1">
    <citation type="submission" date="2019-12" db="EMBL/GenBank/DDBJ databases">
        <title>Paraburkholderia acidiphila 7Q-K02 sp. nov and Paraburkholderia acidisoli DHF22 sp. nov., two strains isolated from forest soil.</title>
        <authorList>
            <person name="Gao Z."/>
            <person name="Qiu L."/>
        </authorList>
    </citation>
    <scope>NUCLEOTIDE SEQUENCE [LARGE SCALE GENOMIC DNA]</scope>
    <source>
        <strain evidence="3 4">7Q-K02</strain>
    </source>
</reference>
<evidence type="ECO:0000259" key="1">
    <source>
        <dbReference type="PROSITE" id="PS50404"/>
    </source>
</evidence>
<evidence type="ECO:0000259" key="2">
    <source>
        <dbReference type="PROSITE" id="PS50405"/>
    </source>
</evidence>
<dbReference type="InterPro" id="IPR010987">
    <property type="entry name" value="Glutathione-S-Trfase_C-like"/>
</dbReference>
<dbReference type="RefSeq" id="WP_158762079.1">
    <property type="nucleotide sequence ID" value="NZ_CP046911.1"/>
</dbReference>
<sequence>MPSAKSKPPLATVPRARLDDAAAPRQCRLARKVAKLACSGLFNEHRWRLAMKLVGPWVSGYTRRVGITLKLLNLPFEHLPFHAYREAERVKVFSPMARVPALQLDDGQVLIDSHAIVDYLDSIVPAGERLMPASGPERVRAMQWVGYGCACYDKVARYCDELMLRPDAHRLAHLQAGYRAQLESGLRVLEAAQAHPWLLGSRISQADIMAVVAFQSASVVLPPTRESEAFPRLAALAQQAMQLTAFSSTLPDLEELQASGLIGANHGV</sequence>
<dbReference type="Pfam" id="PF13417">
    <property type="entry name" value="GST_N_3"/>
    <property type="match status" value="1"/>
</dbReference>
<feature type="domain" description="GST N-terminal" evidence="1">
    <location>
        <begin position="49"/>
        <end position="128"/>
    </location>
</feature>
<evidence type="ECO:0000313" key="3">
    <source>
        <dbReference type="EMBL" id="QGZ58892.1"/>
    </source>
</evidence>
<dbReference type="Gene3D" id="1.20.1050.10">
    <property type="match status" value="1"/>
</dbReference>
<evidence type="ECO:0000313" key="4">
    <source>
        <dbReference type="Proteomes" id="UP000434209"/>
    </source>
</evidence>
<keyword evidence="3" id="KW-0808">Transferase</keyword>
<dbReference type="SUPFAM" id="SSF52833">
    <property type="entry name" value="Thioredoxin-like"/>
    <property type="match status" value="1"/>
</dbReference>
<feature type="domain" description="GST C-terminal" evidence="2">
    <location>
        <begin position="134"/>
        <end position="261"/>
    </location>
</feature>
<dbReference type="InterPro" id="IPR050983">
    <property type="entry name" value="GST_Omega/HSP26"/>
</dbReference>
<dbReference type="SUPFAM" id="SSF47616">
    <property type="entry name" value="GST C-terminal domain-like"/>
    <property type="match status" value="1"/>
</dbReference>
<keyword evidence="4" id="KW-1185">Reference proteome</keyword>
<dbReference type="Gene3D" id="3.40.30.10">
    <property type="entry name" value="Glutaredoxin"/>
    <property type="match status" value="1"/>
</dbReference>
<dbReference type="PANTHER" id="PTHR43968:SF6">
    <property type="entry name" value="GLUTATHIONE S-TRANSFERASE OMEGA"/>
    <property type="match status" value="1"/>
</dbReference>
<accession>A0A7Z2GBW9</accession>
<dbReference type="GO" id="GO:0016740">
    <property type="term" value="F:transferase activity"/>
    <property type="evidence" value="ECO:0007669"/>
    <property type="project" value="UniProtKB-KW"/>
</dbReference>
<name>A0A7Z2GBW9_9BURK</name>
<dbReference type="OrthoDB" id="8634103at2"/>
<gene>
    <name evidence="3" type="ORF">FAZ97_28510</name>
</gene>
<dbReference type="InterPro" id="IPR004045">
    <property type="entry name" value="Glutathione_S-Trfase_N"/>
</dbReference>
<dbReference type="InterPro" id="IPR036282">
    <property type="entry name" value="Glutathione-S-Trfase_C_sf"/>
</dbReference>
<protein>
    <submittedName>
        <fullName evidence="3">Glutathione S-transferase family protein</fullName>
    </submittedName>
</protein>
<dbReference type="PROSITE" id="PS50405">
    <property type="entry name" value="GST_CTER"/>
    <property type="match status" value="1"/>
</dbReference>
<dbReference type="InterPro" id="IPR036249">
    <property type="entry name" value="Thioredoxin-like_sf"/>
</dbReference>
<proteinExistence type="predicted"/>
<dbReference type="InterPro" id="IPR040079">
    <property type="entry name" value="Glutathione_S-Trfase"/>
</dbReference>
<dbReference type="CDD" id="cd00570">
    <property type="entry name" value="GST_N_family"/>
    <property type="match status" value="1"/>
</dbReference>
<dbReference type="EMBL" id="CP046911">
    <property type="protein sequence ID" value="QGZ58892.1"/>
    <property type="molecule type" value="Genomic_DNA"/>
</dbReference>
<dbReference type="Proteomes" id="UP000434209">
    <property type="component" value="Chromosome 3"/>
</dbReference>